<dbReference type="SUPFAM" id="SSF82171">
    <property type="entry name" value="DPP6 N-terminal domain-like"/>
    <property type="match status" value="1"/>
</dbReference>
<dbReference type="GO" id="GO:0006508">
    <property type="term" value="P:proteolysis"/>
    <property type="evidence" value="ECO:0007669"/>
    <property type="project" value="InterPro"/>
</dbReference>
<evidence type="ECO:0000313" key="4">
    <source>
        <dbReference type="EMBL" id="MXO56619.1"/>
    </source>
</evidence>
<feature type="signal peptide" evidence="2">
    <location>
        <begin position="1"/>
        <end position="23"/>
    </location>
</feature>
<feature type="chain" id="PRO_5026155714" evidence="2">
    <location>
        <begin position="24"/>
        <end position="658"/>
    </location>
</feature>
<dbReference type="PANTHER" id="PTHR42776">
    <property type="entry name" value="SERINE PEPTIDASE S9 FAMILY MEMBER"/>
    <property type="match status" value="1"/>
</dbReference>
<evidence type="ECO:0000256" key="1">
    <source>
        <dbReference type="ARBA" id="ARBA00022801"/>
    </source>
</evidence>
<reference evidence="4 5" key="1">
    <citation type="submission" date="2019-12" db="EMBL/GenBank/DDBJ databases">
        <title>Genomic-based taxomic classification of the family Erythrobacteraceae.</title>
        <authorList>
            <person name="Xu L."/>
        </authorList>
    </citation>
    <scope>NUCLEOTIDE SEQUENCE [LARGE SCALE GENOMIC DNA]</scope>
    <source>
        <strain evidence="4 5">JCM 17802</strain>
    </source>
</reference>
<evidence type="ECO:0000256" key="2">
    <source>
        <dbReference type="SAM" id="SignalP"/>
    </source>
</evidence>
<dbReference type="EMBL" id="WTYS01000001">
    <property type="protein sequence ID" value="MXO56619.1"/>
    <property type="molecule type" value="Genomic_DNA"/>
</dbReference>
<dbReference type="RefSeq" id="WP_160597798.1">
    <property type="nucleotide sequence ID" value="NZ_WTYS01000001.1"/>
</dbReference>
<proteinExistence type="predicted"/>
<dbReference type="AlphaFoldDB" id="A0A6I4SLL5"/>
<accession>A0A6I4SLL5</accession>
<gene>
    <name evidence="4" type="ORF">GRI36_06960</name>
</gene>
<dbReference type="InterPro" id="IPR029058">
    <property type="entry name" value="AB_hydrolase_fold"/>
</dbReference>
<dbReference type="PANTHER" id="PTHR42776:SF27">
    <property type="entry name" value="DIPEPTIDYL PEPTIDASE FAMILY MEMBER 6"/>
    <property type="match status" value="1"/>
</dbReference>
<dbReference type="Gene3D" id="3.40.50.1820">
    <property type="entry name" value="alpha/beta hydrolase"/>
    <property type="match status" value="1"/>
</dbReference>
<sequence length="658" mass="74463">MFRRLVLGCAAVLGNCLSVASYAQEAATIEVPTFEAPVLEAKPPIIPVEAFADNSNLSSAKLSPSGDKFIARVELEGISYIVLFDAETRQPTGKISTGDKIDLEWFRWAGNDKILFSVSKQGKFFGDDVRYTRLYSVNLIDFTQTYIGRKEPIVEGDNVIHVADDGSYALVSMQRTIYDYPSVFKFELSEDGSAREIQTRREGVWTWVADSAGVVRIGYGWSRNRMRIYYRSNDDNDLDMVGKFKEDEAAKTFWDVAYVKPGSDLGYVLEGTKGGRVALKTFDFGTRESVETVYENEKWDLDLVTFTDDGQPQYAAFTDDRDQIVWFTEEDKRRQRMLERALPQEMVRITSQAANGSRMLVWAGGENDPGALYVFTPETKRLDQFTEMRSQVNFEYLARPMAVDYEARDGTEIRAYLTLPRGREAKGLPLIIMPHGGPYGVRDQLRYDDDVQLLANRGYAVLQPNYRGSGGYGRAFSRLGNGQIGRKMQDDLDDAMDWAVKQGFAAADRVCVVGGSYGGYAALWAIIRNPERYQCAASWAGVTDWDSQLKYDADFFSRKGGKRWRERVEGEDDFDLDEVSPAEFGEKLNRPVLLAHGEDDNNVPFSQFKKMRNATKNAPMPPELLVIEDEGHSFSKPENKKIWYDRLIAFLEKNNPAD</sequence>
<dbReference type="OrthoDB" id="1094230at2"/>
<comment type="caution">
    <text evidence="4">The sequence shown here is derived from an EMBL/GenBank/DDBJ whole genome shotgun (WGS) entry which is preliminary data.</text>
</comment>
<dbReference type="GO" id="GO:0004252">
    <property type="term" value="F:serine-type endopeptidase activity"/>
    <property type="evidence" value="ECO:0007669"/>
    <property type="project" value="TreeGrafter"/>
</dbReference>
<dbReference type="Pfam" id="PF00326">
    <property type="entry name" value="Peptidase_S9"/>
    <property type="match status" value="1"/>
</dbReference>
<organism evidence="4 5">
    <name type="scientific">Pontixanthobacter gangjinensis</name>
    <dbReference type="NCBI Taxonomy" id="1028742"/>
    <lineage>
        <taxon>Bacteria</taxon>
        <taxon>Pseudomonadati</taxon>
        <taxon>Pseudomonadota</taxon>
        <taxon>Alphaproteobacteria</taxon>
        <taxon>Sphingomonadales</taxon>
        <taxon>Erythrobacteraceae</taxon>
        <taxon>Pontixanthobacter</taxon>
    </lineage>
</organism>
<evidence type="ECO:0000313" key="5">
    <source>
        <dbReference type="Proteomes" id="UP000468943"/>
    </source>
</evidence>
<keyword evidence="1" id="KW-0378">Hydrolase</keyword>
<keyword evidence="2" id="KW-0732">Signal</keyword>
<keyword evidence="5" id="KW-1185">Reference proteome</keyword>
<dbReference type="SUPFAM" id="SSF53474">
    <property type="entry name" value="alpha/beta-Hydrolases"/>
    <property type="match status" value="1"/>
</dbReference>
<evidence type="ECO:0000259" key="3">
    <source>
        <dbReference type="Pfam" id="PF00326"/>
    </source>
</evidence>
<dbReference type="Proteomes" id="UP000468943">
    <property type="component" value="Unassembled WGS sequence"/>
</dbReference>
<protein>
    <submittedName>
        <fullName evidence="4">Prolyl oligopeptidase family serine peptidase</fullName>
    </submittedName>
</protein>
<dbReference type="InterPro" id="IPR001375">
    <property type="entry name" value="Peptidase_S9_cat"/>
</dbReference>
<name>A0A6I4SLL5_9SPHN</name>
<feature type="domain" description="Peptidase S9 prolyl oligopeptidase catalytic" evidence="3">
    <location>
        <begin position="448"/>
        <end position="653"/>
    </location>
</feature>